<organism evidence="2 3">
    <name type="scientific">Melipona quadrifasciata</name>
    <dbReference type="NCBI Taxonomy" id="166423"/>
    <lineage>
        <taxon>Eukaryota</taxon>
        <taxon>Metazoa</taxon>
        <taxon>Ecdysozoa</taxon>
        <taxon>Arthropoda</taxon>
        <taxon>Hexapoda</taxon>
        <taxon>Insecta</taxon>
        <taxon>Pterygota</taxon>
        <taxon>Neoptera</taxon>
        <taxon>Endopterygota</taxon>
        <taxon>Hymenoptera</taxon>
        <taxon>Apocrita</taxon>
        <taxon>Aculeata</taxon>
        <taxon>Apoidea</taxon>
        <taxon>Anthophila</taxon>
        <taxon>Apidae</taxon>
        <taxon>Melipona</taxon>
    </lineage>
</organism>
<keyword evidence="3" id="KW-1185">Reference proteome</keyword>
<protein>
    <submittedName>
        <fullName evidence="2">Uncharacterized protein</fullName>
    </submittedName>
</protein>
<gene>
    <name evidence="2" type="ORF">WN51_10367</name>
</gene>
<feature type="region of interest" description="Disordered" evidence="1">
    <location>
        <begin position="197"/>
        <end position="223"/>
    </location>
</feature>
<evidence type="ECO:0000313" key="2">
    <source>
        <dbReference type="EMBL" id="KOX78559.1"/>
    </source>
</evidence>
<name>A0A0M9A9E8_9HYME</name>
<evidence type="ECO:0000313" key="3">
    <source>
        <dbReference type="Proteomes" id="UP000053105"/>
    </source>
</evidence>
<sequence length="399" mass="44736">MYAGVPTPGSVPPSIDDPLIKPLILDLRKCISFGVDSSFFRKDLCSVCVRGSFREAAQLREALEQNERTSGADCTEEFLVTKMLKQSVCSVALKSRSRIAIESNMNEESRWGVFDEKSVNFGEFLYAYLSMEPERETNRKRTLTPFTTLPSLSLSLSSPSTRTRADFWAFRKFTGPQISHRANWTWTLAKFPTPQNEAAVSSHSNHSFADFSTEQRNGSSSEYVSKMRMNPTDKAGGNNRLRVCLKEERSTESVRSPHHHLGQQQGGNNNNNNNNHNNNNNNNNCHAGNNPAANNHPRLNKDDSIKISIENTNTCTDSLVTALDDETLLITDFVADQALPPPLHRSLHLLSRGINRLREWGSCTARNDAVEGVTLIIRKDRQLTTSGWYNPSSTHLFMT</sequence>
<feature type="region of interest" description="Disordered" evidence="1">
    <location>
        <begin position="248"/>
        <end position="300"/>
    </location>
</feature>
<feature type="compositionally biased region" description="Low complexity" evidence="1">
    <location>
        <begin position="266"/>
        <end position="296"/>
    </location>
</feature>
<dbReference type="EMBL" id="KQ435721">
    <property type="protein sequence ID" value="KOX78559.1"/>
    <property type="molecule type" value="Genomic_DNA"/>
</dbReference>
<dbReference type="OrthoDB" id="421226at2759"/>
<proteinExistence type="predicted"/>
<evidence type="ECO:0000256" key="1">
    <source>
        <dbReference type="SAM" id="MobiDB-lite"/>
    </source>
</evidence>
<reference evidence="2 3" key="1">
    <citation type="submission" date="2015-07" db="EMBL/GenBank/DDBJ databases">
        <title>The genome of Melipona quadrifasciata.</title>
        <authorList>
            <person name="Pan H."/>
            <person name="Kapheim K."/>
        </authorList>
    </citation>
    <scope>NUCLEOTIDE SEQUENCE [LARGE SCALE GENOMIC DNA]</scope>
    <source>
        <strain evidence="2">0111107301</strain>
        <tissue evidence="2">Whole body</tissue>
    </source>
</reference>
<dbReference type="Proteomes" id="UP000053105">
    <property type="component" value="Unassembled WGS sequence"/>
</dbReference>
<accession>A0A0M9A9E8</accession>
<dbReference type="AlphaFoldDB" id="A0A0M9A9E8"/>